<evidence type="ECO:0000313" key="2">
    <source>
        <dbReference type="Proteomes" id="UP000318055"/>
    </source>
</evidence>
<name>A0A518RH32_9SPHN</name>
<proteinExistence type="predicted"/>
<dbReference type="EMBL" id="CP042239">
    <property type="protein sequence ID" value="QDX26744.1"/>
    <property type="molecule type" value="Genomic_DNA"/>
</dbReference>
<dbReference type="Proteomes" id="UP000318055">
    <property type="component" value="Chromosome"/>
</dbReference>
<evidence type="ECO:0000313" key="1">
    <source>
        <dbReference type="EMBL" id="QDX26744.1"/>
    </source>
</evidence>
<reference evidence="1 2" key="1">
    <citation type="submission" date="2019-07" db="EMBL/GenBank/DDBJ databases">
        <title>Sphingomonas alkalisoli sp. nov., isolated from rhizosphere soil of Suaedae salsa.</title>
        <authorList>
            <person name="Zhang H."/>
            <person name="Xu L."/>
            <person name="Zhang J.-X."/>
            <person name="Sun J.-Q."/>
        </authorList>
    </citation>
    <scope>NUCLEOTIDE SEQUENCE [LARGE SCALE GENOMIC DNA]</scope>
    <source>
        <strain evidence="1 2">XS-10</strain>
    </source>
</reference>
<dbReference type="RefSeq" id="WP_145847658.1">
    <property type="nucleotide sequence ID" value="NZ_CP042239.1"/>
</dbReference>
<dbReference type="OrthoDB" id="7462971at2"/>
<accession>A0A518RH32</accession>
<sequence length="375" mass="42162">MNWVPEEAVRAVPTFTRLGEELPGVLSIAGAEDRAARLMNADRSQPDGGLFELLVALAYHRDGWDTVFVPERPGVAKTHDLNVQKGRSKWAVECKRMDRSSYEAKERARGEFLARPVHALALEAGRSIHMQIAFDAELDTIPDDYLAGHVTACFSGSGPNYWRDAFGIGTISDIDWSLAHDVLDEDDVYFGSSRMIELLIGRYDHDFAHSMTGKWRPSRARPFWASAVYQASVVRWRNGSAAATRKKAKHFRATVAKASAQLPKDRPGVVHVGVETWSGSVTDGVRHFLNKLEMMDFDPDDTRLRWVYGEYLAPEVTTRSDESWAIEETSASYKVGQHNTREPLPYHMLLTPEAKTNHGVHWDPASQYPLIRPES</sequence>
<gene>
    <name evidence="1" type="ORF">FPZ54_12475</name>
</gene>
<protein>
    <submittedName>
        <fullName evidence="1">Uncharacterized protein</fullName>
    </submittedName>
</protein>
<keyword evidence="2" id="KW-1185">Reference proteome</keyword>
<organism evidence="1 2">
    <name type="scientific">Sphingomonas suaedae</name>
    <dbReference type="NCBI Taxonomy" id="2599297"/>
    <lineage>
        <taxon>Bacteria</taxon>
        <taxon>Pseudomonadati</taxon>
        <taxon>Pseudomonadota</taxon>
        <taxon>Alphaproteobacteria</taxon>
        <taxon>Sphingomonadales</taxon>
        <taxon>Sphingomonadaceae</taxon>
        <taxon>Sphingomonas</taxon>
    </lineage>
</organism>
<dbReference type="KEGG" id="ssua:FPZ54_12475"/>
<dbReference type="AlphaFoldDB" id="A0A518RH32"/>